<dbReference type="OrthoDB" id="16516at2759"/>
<dbReference type="Proteomes" id="UP000813444">
    <property type="component" value="Unassembled WGS sequence"/>
</dbReference>
<evidence type="ECO:0000313" key="7">
    <source>
        <dbReference type="EMBL" id="KAH7304157.1"/>
    </source>
</evidence>
<dbReference type="GO" id="GO:0000027">
    <property type="term" value="P:ribosomal large subunit assembly"/>
    <property type="evidence" value="ECO:0007669"/>
    <property type="project" value="TreeGrafter"/>
</dbReference>
<dbReference type="Pfam" id="PF00929">
    <property type="entry name" value="RNase_T"/>
    <property type="match status" value="1"/>
</dbReference>
<dbReference type="SUPFAM" id="SSF53098">
    <property type="entry name" value="Ribonuclease H-like"/>
    <property type="match status" value="1"/>
</dbReference>
<dbReference type="EMBL" id="JAGPNK010000025">
    <property type="protein sequence ID" value="KAH7304157.1"/>
    <property type="molecule type" value="Genomic_DNA"/>
</dbReference>
<dbReference type="GO" id="GO:0004527">
    <property type="term" value="F:exonuclease activity"/>
    <property type="evidence" value="ECO:0007669"/>
    <property type="project" value="UniProtKB-KW"/>
</dbReference>
<dbReference type="GO" id="GO:0008270">
    <property type="term" value="F:zinc ion binding"/>
    <property type="evidence" value="ECO:0007669"/>
    <property type="project" value="UniProtKB-KW"/>
</dbReference>
<evidence type="ECO:0000256" key="4">
    <source>
        <dbReference type="PROSITE-ProRule" id="PRU00042"/>
    </source>
</evidence>
<comment type="caution">
    <text evidence="7">The sequence shown here is derived from an EMBL/GenBank/DDBJ whole genome shotgun (WGS) entry which is preliminary data.</text>
</comment>
<evidence type="ECO:0000259" key="6">
    <source>
        <dbReference type="PROSITE" id="PS50157"/>
    </source>
</evidence>
<dbReference type="PROSITE" id="PS00028">
    <property type="entry name" value="ZINC_FINGER_C2H2_1"/>
    <property type="match status" value="1"/>
</dbReference>
<dbReference type="InterPro" id="IPR047021">
    <property type="entry name" value="REXO1/3/4-like"/>
</dbReference>
<dbReference type="CDD" id="cd06137">
    <property type="entry name" value="DEDDh_RNase"/>
    <property type="match status" value="1"/>
</dbReference>
<evidence type="ECO:0000256" key="3">
    <source>
        <dbReference type="ARBA" id="ARBA00022839"/>
    </source>
</evidence>
<sequence length="377" mass="41768">MPEDSPVLPNFPSLALILLPIQPEASRINMSPAASKKYKCAQCSKGFKAESSRKQHAQAKHAMPSLIYRNIAYSNVSVAELDTITRRLSDLCHSAQRLQKEGYSLPTGTGVQDDSRPAPRTNPPCPDRDPSAPKMAAIVLDCEMGGTVGGQDELLQITMIDFLSGNVLQSRLVSPSRPIINWRENITGITAASMQQAVAENSALHGWEAARAELWRFADKDTILLGQSVYKDLKVLHASHMRIVDSAIVTAEAVLGKKSKIRKRWSLKTLCEELLGIEIRRPSQAGGYGVHDALEDALATREVVLLCAREPDKLKRWAGVTRAAFFEKKSKQTNYRGNHGTSIRPNFMNNSNEGDEVLRWEDVVDWETWPKSPPDSD</sequence>
<proteinExistence type="predicted"/>
<keyword evidence="4" id="KW-0863">Zinc-finger</keyword>
<dbReference type="Gene3D" id="3.30.420.10">
    <property type="entry name" value="Ribonuclease H-like superfamily/Ribonuclease H"/>
    <property type="match status" value="1"/>
</dbReference>
<dbReference type="InterPro" id="IPR036397">
    <property type="entry name" value="RNaseH_sf"/>
</dbReference>
<keyword evidence="4" id="KW-0479">Metal-binding</keyword>
<evidence type="ECO:0000256" key="1">
    <source>
        <dbReference type="ARBA" id="ARBA00022722"/>
    </source>
</evidence>
<dbReference type="PROSITE" id="PS50157">
    <property type="entry name" value="ZINC_FINGER_C2H2_2"/>
    <property type="match status" value="1"/>
</dbReference>
<keyword evidence="2" id="KW-0378">Hydrolase</keyword>
<feature type="region of interest" description="Disordered" evidence="5">
    <location>
        <begin position="102"/>
        <end position="132"/>
    </location>
</feature>
<dbReference type="SMART" id="SM00479">
    <property type="entry name" value="EXOIII"/>
    <property type="match status" value="1"/>
</dbReference>
<gene>
    <name evidence="7" type="ORF">B0I35DRAFT_445597</name>
</gene>
<dbReference type="InterPro" id="IPR013087">
    <property type="entry name" value="Znf_C2H2_type"/>
</dbReference>
<dbReference type="PANTHER" id="PTHR12801:SF114">
    <property type="entry name" value="EXONUCLEASE, PUTATIVE (AFU_ORTHOLOGUE AFUA_7G00870)-RELATED"/>
    <property type="match status" value="1"/>
</dbReference>
<evidence type="ECO:0000256" key="5">
    <source>
        <dbReference type="SAM" id="MobiDB-lite"/>
    </source>
</evidence>
<dbReference type="PANTHER" id="PTHR12801">
    <property type="entry name" value="RNA EXONUCLEASE REXO1 / RECO3 FAMILY MEMBER-RELATED"/>
    <property type="match status" value="1"/>
</dbReference>
<keyword evidence="4" id="KW-0862">Zinc</keyword>
<dbReference type="InterPro" id="IPR012337">
    <property type="entry name" value="RNaseH-like_sf"/>
</dbReference>
<dbReference type="InterPro" id="IPR013520">
    <property type="entry name" value="Ribonucl_H"/>
</dbReference>
<name>A0A8K0WKK5_9HYPO</name>
<keyword evidence="1" id="KW-0540">Nuclease</keyword>
<evidence type="ECO:0000256" key="2">
    <source>
        <dbReference type="ARBA" id="ARBA00022801"/>
    </source>
</evidence>
<keyword evidence="8" id="KW-1185">Reference proteome</keyword>
<keyword evidence="3" id="KW-0269">Exonuclease</keyword>
<dbReference type="AlphaFoldDB" id="A0A8K0WKK5"/>
<dbReference type="GO" id="GO:0006364">
    <property type="term" value="P:rRNA processing"/>
    <property type="evidence" value="ECO:0007669"/>
    <property type="project" value="TreeGrafter"/>
</dbReference>
<dbReference type="GO" id="GO:0003676">
    <property type="term" value="F:nucleic acid binding"/>
    <property type="evidence" value="ECO:0007669"/>
    <property type="project" value="InterPro"/>
</dbReference>
<dbReference type="GO" id="GO:0005634">
    <property type="term" value="C:nucleus"/>
    <property type="evidence" value="ECO:0007669"/>
    <property type="project" value="TreeGrafter"/>
</dbReference>
<feature type="domain" description="C2H2-type" evidence="6">
    <location>
        <begin position="38"/>
        <end position="62"/>
    </location>
</feature>
<reference evidence="7" key="1">
    <citation type="journal article" date="2021" name="Nat. Commun.">
        <title>Genetic determinants of endophytism in the Arabidopsis root mycobiome.</title>
        <authorList>
            <person name="Mesny F."/>
            <person name="Miyauchi S."/>
            <person name="Thiergart T."/>
            <person name="Pickel B."/>
            <person name="Atanasova L."/>
            <person name="Karlsson M."/>
            <person name="Huettel B."/>
            <person name="Barry K.W."/>
            <person name="Haridas S."/>
            <person name="Chen C."/>
            <person name="Bauer D."/>
            <person name="Andreopoulos W."/>
            <person name="Pangilinan J."/>
            <person name="LaButti K."/>
            <person name="Riley R."/>
            <person name="Lipzen A."/>
            <person name="Clum A."/>
            <person name="Drula E."/>
            <person name="Henrissat B."/>
            <person name="Kohler A."/>
            <person name="Grigoriev I.V."/>
            <person name="Martin F.M."/>
            <person name="Hacquard S."/>
        </authorList>
    </citation>
    <scope>NUCLEOTIDE SEQUENCE</scope>
    <source>
        <strain evidence="7">MPI-CAGE-CH-0235</strain>
    </source>
</reference>
<evidence type="ECO:0000313" key="8">
    <source>
        <dbReference type="Proteomes" id="UP000813444"/>
    </source>
</evidence>
<accession>A0A8K0WKK5</accession>
<protein>
    <submittedName>
        <fullName evidence="7">Ribonuclease H-like domain-containing protein</fullName>
    </submittedName>
</protein>
<organism evidence="7 8">
    <name type="scientific">Stachybotrys elegans</name>
    <dbReference type="NCBI Taxonomy" id="80388"/>
    <lineage>
        <taxon>Eukaryota</taxon>
        <taxon>Fungi</taxon>
        <taxon>Dikarya</taxon>
        <taxon>Ascomycota</taxon>
        <taxon>Pezizomycotina</taxon>
        <taxon>Sordariomycetes</taxon>
        <taxon>Hypocreomycetidae</taxon>
        <taxon>Hypocreales</taxon>
        <taxon>Stachybotryaceae</taxon>
        <taxon>Stachybotrys</taxon>
    </lineage>
</organism>